<dbReference type="PANTHER" id="PTHR43798:SF33">
    <property type="entry name" value="HYDROLASE, PUTATIVE (AFU_ORTHOLOGUE AFUA_2G14860)-RELATED"/>
    <property type="match status" value="1"/>
</dbReference>
<keyword evidence="3" id="KW-0378">Hydrolase</keyword>
<accession>A0A520RXA5</accession>
<dbReference type="InterPro" id="IPR000073">
    <property type="entry name" value="AB_hydrolase_1"/>
</dbReference>
<dbReference type="InterPro" id="IPR050266">
    <property type="entry name" value="AB_hydrolase_sf"/>
</dbReference>
<dbReference type="InterPro" id="IPR000639">
    <property type="entry name" value="Epox_hydrolase-like"/>
</dbReference>
<dbReference type="PANTHER" id="PTHR43798">
    <property type="entry name" value="MONOACYLGLYCEROL LIPASE"/>
    <property type="match status" value="1"/>
</dbReference>
<gene>
    <name evidence="3" type="ORF">EVA69_05170</name>
</gene>
<evidence type="ECO:0000313" key="3">
    <source>
        <dbReference type="EMBL" id="RZO74859.1"/>
    </source>
</evidence>
<evidence type="ECO:0000259" key="2">
    <source>
        <dbReference type="Pfam" id="PF12697"/>
    </source>
</evidence>
<dbReference type="Pfam" id="PF12697">
    <property type="entry name" value="Abhydrolase_6"/>
    <property type="match status" value="1"/>
</dbReference>
<comment type="caution">
    <text evidence="3">The sequence shown here is derived from an EMBL/GenBank/DDBJ whole genome shotgun (WGS) entry which is preliminary data.</text>
</comment>
<feature type="signal peptide" evidence="1">
    <location>
        <begin position="1"/>
        <end position="25"/>
    </location>
</feature>
<proteinExistence type="predicted"/>
<dbReference type="Proteomes" id="UP000320404">
    <property type="component" value="Unassembled WGS sequence"/>
</dbReference>
<dbReference type="EMBL" id="SHAH01000079">
    <property type="protein sequence ID" value="RZO74859.1"/>
    <property type="molecule type" value="Genomic_DNA"/>
</dbReference>
<name>A0A520RXA5_9GAMM</name>
<protein>
    <submittedName>
        <fullName evidence="3">Alpha/beta hydrolase</fullName>
    </submittedName>
</protein>
<dbReference type="SUPFAM" id="SSF53474">
    <property type="entry name" value="alpha/beta-Hydrolases"/>
    <property type="match status" value="1"/>
</dbReference>
<dbReference type="Gene3D" id="3.40.50.1820">
    <property type="entry name" value="alpha/beta hydrolase"/>
    <property type="match status" value="1"/>
</dbReference>
<evidence type="ECO:0000313" key="4">
    <source>
        <dbReference type="Proteomes" id="UP000320404"/>
    </source>
</evidence>
<evidence type="ECO:0000256" key="1">
    <source>
        <dbReference type="SAM" id="SignalP"/>
    </source>
</evidence>
<feature type="chain" id="PRO_5022075686" evidence="1">
    <location>
        <begin position="26"/>
        <end position="376"/>
    </location>
</feature>
<sequence length="376" mass="42871">MQAIRKYALFFFVSAGYCMTSMGHAAEENTFYSDLARDWYEGGDYFEWQSTTPNNNGASVDVFYHTFGNPDNPQLLLIHGFPNSSFDYQALVPLLADDYYIATLDFPGSGFSDKPLNGFSYMLEDNGLLVDYFVREIVEFDDFALYTHDRGVSIGLSFLGHYLDTNPEYRINYHFLSNSGMYLPLANLVPFQMAMLDPERGPEFIAARKAQPRVTEGDPVAVGYADIFKFNDGDAALLGVGKYLLERAANETRWLENLPRSPVPVAYLWGLLDVVNPPRIAHYVWDTYLNEREVESSFWILPTAGHYPQREKPEQVAKVIRTALSGQVPDRGSENAFMREYASTRDDEDAIYIGRSEPRTMEFPFQELYTPEGYLQ</sequence>
<dbReference type="GO" id="GO:0016020">
    <property type="term" value="C:membrane"/>
    <property type="evidence" value="ECO:0007669"/>
    <property type="project" value="TreeGrafter"/>
</dbReference>
<reference evidence="3 4" key="1">
    <citation type="submission" date="2019-02" db="EMBL/GenBank/DDBJ databases">
        <title>Prokaryotic population dynamics and viral predation in marine succession experiment using metagenomics: the confinement effect.</title>
        <authorList>
            <person name="Haro-Moreno J.M."/>
            <person name="Rodriguez-Valera F."/>
            <person name="Lopez-Perez M."/>
        </authorList>
    </citation>
    <scope>NUCLEOTIDE SEQUENCE [LARGE SCALE GENOMIC DNA]</scope>
    <source>
        <strain evidence="3">MED-G158</strain>
    </source>
</reference>
<dbReference type="AlphaFoldDB" id="A0A520RXA5"/>
<dbReference type="PRINTS" id="PR00412">
    <property type="entry name" value="EPOXHYDRLASE"/>
</dbReference>
<organism evidence="3 4">
    <name type="scientific">OM182 bacterium</name>
    <dbReference type="NCBI Taxonomy" id="2510334"/>
    <lineage>
        <taxon>Bacteria</taxon>
        <taxon>Pseudomonadati</taxon>
        <taxon>Pseudomonadota</taxon>
        <taxon>Gammaproteobacteria</taxon>
        <taxon>OMG group</taxon>
        <taxon>OM182 clade</taxon>
    </lineage>
</organism>
<keyword evidence="1" id="KW-0732">Signal</keyword>
<dbReference type="GO" id="GO:0047372">
    <property type="term" value="F:monoacylglycerol lipase activity"/>
    <property type="evidence" value="ECO:0007669"/>
    <property type="project" value="TreeGrafter"/>
</dbReference>
<feature type="domain" description="AB hydrolase-1" evidence="2">
    <location>
        <begin position="75"/>
        <end position="318"/>
    </location>
</feature>
<dbReference type="GO" id="GO:0046464">
    <property type="term" value="P:acylglycerol catabolic process"/>
    <property type="evidence" value="ECO:0007669"/>
    <property type="project" value="TreeGrafter"/>
</dbReference>
<dbReference type="InterPro" id="IPR029058">
    <property type="entry name" value="AB_hydrolase_fold"/>
</dbReference>